<comment type="caution">
    <text evidence="4">The sequence shown here is derived from an EMBL/GenBank/DDBJ whole genome shotgun (WGS) entry which is preliminary data.</text>
</comment>
<organism evidence="4 5">
    <name type="scientific">Sulfobacillus acidophilus</name>
    <dbReference type="NCBI Taxonomy" id="53633"/>
    <lineage>
        <taxon>Bacteria</taxon>
        <taxon>Bacillati</taxon>
        <taxon>Bacillota</taxon>
        <taxon>Clostridia</taxon>
        <taxon>Eubacteriales</taxon>
        <taxon>Clostridiales Family XVII. Incertae Sedis</taxon>
        <taxon>Sulfobacillus</taxon>
    </lineage>
</organism>
<name>A0A2T2WDN2_9FIRM</name>
<evidence type="ECO:0000313" key="4">
    <source>
        <dbReference type="EMBL" id="PSR20351.1"/>
    </source>
</evidence>
<dbReference type="InterPro" id="IPR051164">
    <property type="entry name" value="NmrA-like_oxidored"/>
</dbReference>
<gene>
    <name evidence="4" type="ORF">C7B45_15320</name>
</gene>
<dbReference type="SUPFAM" id="SSF51735">
    <property type="entry name" value="NAD(P)-binding Rossmann-fold domains"/>
    <property type="match status" value="1"/>
</dbReference>
<accession>A0A2T2WDN2</accession>
<dbReference type="AlphaFoldDB" id="A0A2T2WDN2"/>
<proteinExistence type="inferred from homology"/>
<dbReference type="InterPro" id="IPR008030">
    <property type="entry name" value="NmrA-like"/>
</dbReference>
<feature type="domain" description="NmrA-like" evidence="3">
    <location>
        <begin position="17"/>
        <end position="257"/>
    </location>
</feature>
<evidence type="ECO:0000256" key="2">
    <source>
        <dbReference type="ARBA" id="ARBA00022857"/>
    </source>
</evidence>
<dbReference type="PANTHER" id="PTHR42748:SF7">
    <property type="entry name" value="NMRA LIKE REDOX SENSOR 1-RELATED"/>
    <property type="match status" value="1"/>
</dbReference>
<dbReference type="EMBL" id="PXYV01000067">
    <property type="protein sequence ID" value="PSR20351.1"/>
    <property type="molecule type" value="Genomic_DNA"/>
</dbReference>
<dbReference type="Proteomes" id="UP000241848">
    <property type="component" value="Unassembled WGS sequence"/>
</dbReference>
<comment type="similarity">
    <text evidence="1">Belongs to the NmrA-type oxidoreductase family.</text>
</comment>
<dbReference type="Gene3D" id="3.40.50.720">
    <property type="entry name" value="NAD(P)-binding Rossmann-like Domain"/>
    <property type="match status" value="1"/>
</dbReference>
<reference evidence="4 5" key="1">
    <citation type="journal article" date="2014" name="BMC Genomics">
        <title>Comparison of environmental and isolate Sulfobacillus genomes reveals diverse carbon, sulfur, nitrogen, and hydrogen metabolisms.</title>
        <authorList>
            <person name="Justice N.B."/>
            <person name="Norman A."/>
            <person name="Brown C.T."/>
            <person name="Singh A."/>
            <person name="Thomas B.C."/>
            <person name="Banfield J.F."/>
        </authorList>
    </citation>
    <scope>NUCLEOTIDE SEQUENCE [LARGE SCALE GENOMIC DNA]</scope>
    <source>
        <strain evidence="4">AMDSBA3</strain>
    </source>
</reference>
<evidence type="ECO:0000313" key="5">
    <source>
        <dbReference type="Proteomes" id="UP000241848"/>
    </source>
</evidence>
<keyword evidence="2" id="KW-0521">NADP</keyword>
<evidence type="ECO:0000259" key="3">
    <source>
        <dbReference type="Pfam" id="PF05368"/>
    </source>
</evidence>
<dbReference type="PANTHER" id="PTHR42748">
    <property type="entry name" value="NITROGEN METABOLITE REPRESSION PROTEIN NMRA FAMILY MEMBER"/>
    <property type="match status" value="1"/>
</dbReference>
<dbReference type="CDD" id="cd05251">
    <property type="entry name" value="NmrA_like_SDR_a"/>
    <property type="match status" value="1"/>
</dbReference>
<protein>
    <recommendedName>
        <fullName evidence="3">NmrA-like domain-containing protein</fullName>
    </recommendedName>
</protein>
<dbReference type="InterPro" id="IPR036291">
    <property type="entry name" value="NAD(P)-bd_dom_sf"/>
</dbReference>
<sequence>MAAASPNSGTGAVTPQKGPILVIGATGNQGGHVAKALLDEGWTVHAFTRNAERPKAQALKSQGAHLVTGDMADLPALTNAITAVTGVFSVQNFWDLGLKEEVRLGSHVIQAAINAGNHPHIVYSSGIGAEQHQNVAAIDGKAILEEKLRHSGLPFTILRPGLFMDDFLGASLPFARPIQKLLDNHRLLVGRLFLATLRAVVPKESPIPLTTLQDVGRMAAWAFANPEKSQGKAYEVIGSSETAKTLCALWTEVRGQEIPGIPGLRLGIHIAHRNMEALLNWLGHHKTPVIRESFRMQTYLHWLKSTDLGL</sequence>
<evidence type="ECO:0000256" key="1">
    <source>
        <dbReference type="ARBA" id="ARBA00006328"/>
    </source>
</evidence>
<dbReference type="Pfam" id="PF05368">
    <property type="entry name" value="NmrA"/>
    <property type="match status" value="1"/>
</dbReference>